<evidence type="ECO:0000313" key="1">
    <source>
        <dbReference type="EMBL" id="AIF23203.1"/>
    </source>
</evidence>
<sequence length="57" mass="6601">MITFLDPAQEVAEKVRRIMIKKQSKSNTLKIFTSADPKRFENTLLQIGIKKNVRLLV</sequence>
<protein>
    <submittedName>
        <fullName evidence="1">Uncharacterized protein</fullName>
    </submittedName>
</protein>
<proteinExistence type="predicted"/>
<dbReference type="EMBL" id="KF901223">
    <property type="protein sequence ID" value="AIF23203.1"/>
    <property type="molecule type" value="Genomic_DNA"/>
</dbReference>
<reference evidence="1" key="1">
    <citation type="journal article" date="2014" name="Genome Biol. Evol.">
        <title>Pangenome evidence for extensive interdomain horizontal transfer affecting lineage core and shell genes in uncultured planktonic thaumarchaeota and euryarchaeota.</title>
        <authorList>
            <person name="Deschamps P."/>
            <person name="Zivanovic Y."/>
            <person name="Moreira D."/>
            <person name="Rodriguez-Valera F."/>
            <person name="Lopez-Garcia P."/>
        </authorList>
    </citation>
    <scope>NUCLEOTIDE SEQUENCE</scope>
</reference>
<organism evidence="1">
    <name type="scientific">uncultured marine thaumarchaeote SAT1000_13_B06</name>
    <dbReference type="NCBI Taxonomy" id="1456381"/>
    <lineage>
        <taxon>Archaea</taxon>
        <taxon>Nitrososphaerota</taxon>
        <taxon>environmental samples</taxon>
    </lineage>
</organism>
<accession>A0A075IAR3</accession>
<name>A0A075IAR3_9ARCH</name>
<dbReference type="AlphaFoldDB" id="A0A075IAR3"/>